<dbReference type="OrthoDB" id="9072091at2"/>
<keyword evidence="4" id="KW-0804">Transcription</keyword>
<evidence type="ECO:0000313" key="6">
    <source>
        <dbReference type="EMBL" id="OHX14878.1"/>
    </source>
</evidence>
<feature type="domain" description="HTH lysR-type" evidence="5">
    <location>
        <begin position="1"/>
        <end position="58"/>
    </location>
</feature>
<dbReference type="RefSeq" id="WP_071111135.1">
    <property type="nucleotide sequence ID" value="NZ_MKCS01000001.1"/>
</dbReference>
<dbReference type="InterPro" id="IPR036388">
    <property type="entry name" value="WH-like_DNA-bd_sf"/>
</dbReference>
<dbReference type="PROSITE" id="PS50931">
    <property type="entry name" value="HTH_LYSR"/>
    <property type="match status" value="1"/>
</dbReference>
<dbReference type="GO" id="GO:0003700">
    <property type="term" value="F:DNA-binding transcription factor activity"/>
    <property type="evidence" value="ECO:0007669"/>
    <property type="project" value="InterPro"/>
</dbReference>
<dbReference type="EMBL" id="MKCS01000001">
    <property type="protein sequence ID" value="OHX14878.1"/>
    <property type="molecule type" value="Genomic_DNA"/>
</dbReference>
<evidence type="ECO:0000256" key="2">
    <source>
        <dbReference type="ARBA" id="ARBA00023015"/>
    </source>
</evidence>
<dbReference type="Proteomes" id="UP000180088">
    <property type="component" value="Unassembled WGS sequence"/>
</dbReference>
<dbReference type="InterPro" id="IPR036390">
    <property type="entry name" value="WH_DNA-bd_sf"/>
</dbReference>
<accession>A0A1S1X5W4</accession>
<keyword evidence="3" id="KW-0238">DNA-binding</keyword>
<dbReference type="PRINTS" id="PR00039">
    <property type="entry name" value="HTHLYSR"/>
</dbReference>
<dbReference type="Proteomes" id="UP000180280">
    <property type="component" value="Unassembled WGS sequence"/>
</dbReference>
<name>A0A1S1X5W4_9NEIS</name>
<keyword evidence="2" id="KW-0805">Transcription regulation</keyword>
<dbReference type="GO" id="GO:0043565">
    <property type="term" value="F:sequence-specific DNA binding"/>
    <property type="evidence" value="ECO:0007669"/>
    <property type="project" value="TreeGrafter"/>
</dbReference>
<reference evidence="8 9" key="1">
    <citation type="submission" date="2016-09" db="EMBL/GenBank/DDBJ databases">
        <title>Chromobacterium muskegensis sp. nov., an insecticidal bacterium isolated from Sphagnum bogs.</title>
        <authorList>
            <person name="Sparks M.E."/>
            <person name="Blackburn M.B."/>
            <person name="Gundersen-Rindal D.E."/>
            <person name="Mitchell A."/>
            <person name="Farrar R."/>
            <person name="Kuhar D."/>
        </authorList>
    </citation>
    <scope>NUCLEOTIDE SEQUENCE [LARGE SCALE GENOMIC DNA]</scope>
    <source>
        <strain evidence="7 9">14B-1</strain>
        <strain evidence="6 8">37-2</strain>
    </source>
</reference>
<evidence type="ECO:0000313" key="9">
    <source>
        <dbReference type="Proteomes" id="UP000180280"/>
    </source>
</evidence>
<evidence type="ECO:0000259" key="5">
    <source>
        <dbReference type="PROSITE" id="PS50931"/>
    </source>
</evidence>
<dbReference type="Pfam" id="PF00126">
    <property type="entry name" value="HTH_1"/>
    <property type="match status" value="1"/>
</dbReference>
<dbReference type="SUPFAM" id="SSF46785">
    <property type="entry name" value="Winged helix' DNA-binding domain"/>
    <property type="match status" value="1"/>
</dbReference>
<organism evidence="6 8">
    <name type="scientific">Chromobacterium sphagni</name>
    <dbReference type="NCBI Taxonomy" id="1903179"/>
    <lineage>
        <taxon>Bacteria</taxon>
        <taxon>Pseudomonadati</taxon>
        <taxon>Pseudomonadota</taxon>
        <taxon>Betaproteobacteria</taxon>
        <taxon>Neisseriales</taxon>
        <taxon>Chromobacteriaceae</taxon>
        <taxon>Chromobacterium</taxon>
    </lineage>
</organism>
<evidence type="ECO:0000256" key="3">
    <source>
        <dbReference type="ARBA" id="ARBA00023125"/>
    </source>
</evidence>
<dbReference type="PANTHER" id="PTHR30537:SF3">
    <property type="entry name" value="TRANSCRIPTIONAL REGULATORY PROTEIN"/>
    <property type="match status" value="1"/>
</dbReference>
<evidence type="ECO:0000313" key="7">
    <source>
        <dbReference type="EMBL" id="OHX21176.1"/>
    </source>
</evidence>
<dbReference type="InterPro" id="IPR000847">
    <property type="entry name" value="LysR_HTH_N"/>
</dbReference>
<dbReference type="FunFam" id="1.10.10.10:FF:000001">
    <property type="entry name" value="LysR family transcriptional regulator"/>
    <property type="match status" value="1"/>
</dbReference>
<dbReference type="SUPFAM" id="SSF53850">
    <property type="entry name" value="Periplasmic binding protein-like II"/>
    <property type="match status" value="1"/>
</dbReference>
<comment type="similarity">
    <text evidence="1">Belongs to the LysR transcriptional regulatory family.</text>
</comment>
<dbReference type="GO" id="GO:0006351">
    <property type="term" value="P:DNA-templated transcription"/>
    <property type="evidence" value="ECO:0007669"/>
    <property type="project" value="TreeGrafter"/>
</dbReference>
<dbReference type="InterPro" id="IPR005119">
    <property type="entry name" value="LysR_subst-bd"/>
</dbReference>
<dbReference type="InterPro" id="IPR058163">
    <property type="entry name" value="LysR-type_TF_proteobact-type"/>
</dbReference>
<comment type="caution">
    <text evidence="6">The sequence shown here is derived from an EMBL/GenBank/DDBJ whole genome shotgun (WGS) entry which is preliminary data.</text>
</comment>
<dbReference type="STRING" id="1903179.BI347_03595"/>
<dbReference type="Gene3D" id="3.40.190.290">
    <property type="match status" value="1"/>
</dbReference>
<gene>
    <name evidence="7" type="ORF">BI344_01155</name>
    <name evidence="6" type="ORF">BI347_03595</name>
</gene>
<sequence>MDWNLVQSFLTVAEAGSMSAAAATMQLSQPTLSRQVAALEAAMGVSLFERGSRGLRLTQAGEALVAPARAMRTAASEVAIAADQEQQLLQGSVRITASEMATAFLLPEMLRDLRIEHPQIEIDIVASNDVDNLLEREADIAIRHTRPAQGALFARELGELQVQAWAHQDYLARQGTDFQGEQLEDYDWIGLDRSDFMLRRLRDFGITTGRDFFSLRCDNQIVGWQLALGAAGVAFAPDVVARRYPSMRSILPLLTRTVLPVWLVCHRELKQSARIRCVFNHLAERWQDLLATQPADGSLA</sequence>
<protein>
    <recommendedName>
        <fullName evidence="5">HTH lysR-type domain-containing protein</fullName>
    </recommendedName>
</protein>
<dbReference type="EMBL" id="MKCT01000001">
    <property type="protein sequence ID" value="OHX21176.1"/>
    <property type="molecule type" value="Genomic_DNA"/>
</dbReference>
<dbReference type="Gene3D" id="1.10.10.10">
    <property type="entry name" value="Winged helix-like DNA-binding domain superfamily/Winged helix DNA-binding domain"/>
    <property type="match status" value="1"/>
</dbReference>
<evidence type="ECO:0000256" key="1">
    <source>
        <dbReference type="ARBA" id="ARBA00009437"/>
    </source>
</evidence>
<dbReference type="AlphaFoldDB" id="A0A1S1X5W4"/>
<keyword evidence="9" id="KW-1185">Reference proteome</keyword>
<proteinExistence type="inferred from homology"/>
<dbReference type="Pfam" id="PF03466">
    <property type="entry name" value="LysR_substrate"/>
    <property type="match status" value="1"/>
</dbReference>
<dbReference type="PANTHER" id="PTHR30537">
    <property type="entry name" value="HTH-TYPE TRANSCRIPTIONAL REGULATOR"/>
    <property type="match status" value="1"/>
</dbReference>
<evidence type="ECO:0000313" key="8">
    <source>
        <dbReference type="Proteomes" id="UP000180088"/>
    </source>
</evidence>
<evidence type="ECO:0000256" key="4">
    <source>
        <dbReference type="ARBA" id="ARBA00023163"/>
    </source>
</evidence>